<feature type="region of interest" description="Disordered" evidence="2">
    <location>
        <begin position="1119"/>
        <end position="1226"/>
    </location>
</feature>
<dbReference type="GO" id="GO:0008233">
    <property type="term" value="F:peptidase activity"/>
    <property type="evidence" value="ECO:0007669"/>
    <property type="project" value="UniProtKB-KW"/>
</dbReference>
<dbReference type="OrthoDB" id="448325at2759"/>
<feature type="domain" description="Clp R" evidence="4">
    <location>
        <begin position="264"/>
        <end position="408"/>
    </location>
</feature>
<dbReference type="Gene3D" id="2.60.40.10">
    <property type="entry name" value="Immunoglobulins"/>
    <property type="match status" value="1"/>
</dbReference>
<dbReference type="SUPFAM" id="SSF49265">
    <property type="entry name" value="Fibronectin type III"/>
    <property type="match status" value="1"/>
</dbReference>
<name>A0A1Q9DTH8_SYMMI</name>
<feature type="compositionally biased region" description="Basic and acidic residues" evidence="2">
    <location>
        <begin position="1203"/>
        <end position="1224"/>
    </location>
</feature>
<feature type="compositionally biased region" description="Low complexity" evidence="2">
    <location>
        <begin position="1084"/>
        <end position="1100"/>
    </location>
</feature>
<accession>A0A1Q9DTH8</accession>
<evidence type="ECO:0000313" key="5">
    <source>
        <dbReference type="EMBL" id="OLP98477.1"/>
    </source>
</evidence>
<organism evidence="5 6">
    <name type="scientific">Symbiodinium microadriaticum</name>
    <name type="common">Dinoflagellate</name>
    <name type="synonym">Zooxanthella microadriatica</name>
    <dbReference type="NCBI Taxonomy" id="2951"/>
    <lineage>
        <taxon>Eukaryota</taxon>
        <taxon>Sar</taxon>
        <taxon>Alveolata</taxon>
        <taxon>Dinophyceae</taxon>
        <taxon>Suessiales</taxon>
        <taxon>Symbiodiniaceae</taxon>
        <taxon>Symbiodinium</taxon>
    </lineage>
</organism>
<dbReference type="InterPro" id="IPR003961">
    <property type="entry name" value="FN3_dom"/>
</dbReference>
<evidence type="ECO:0000313" key="6">
    <source>
        <dbReference type="Proteomes" id="UP000186817"/>
    </source>
</evidence>
<keyword evidence="5" id="KW-0067">ATP-binding</keyword>
<feature type="domain" description="Fibronectin type-III" evidence="3">
    <location>
        <begin position="143"/>
        <end position="258"/>
    </location>
</feature>
<dbReference type="Gene3D" id="1.10.1780.10">
    <property type="entry name" value="Clp, N-terminal domain"/>
    <property type="match status" value="1"/>
</dbReference>
<keyword evidence="6" id="KW-1185">Reference proteome</keyword>
<dbReference type="PANTHER" id="PTHR47016:SF5">
    <property type="entry name" value="CLP DOMAIN SUPERFAMILY PROTEIN"/>
    <property type="match status" value="1"/>
</dbReference>
<keyword evidence="5" id="KW-0547">Nucleotide-binding</keyword>
<dbReference type="PROSITE" id="PS51903">
    <property type="entry name" value="CLP_R"/>
    <property type="match status" value="1"/>
</dbReference>
<dbReference type="PROSITE" id="PS50853">
    <property type="entry name" value="FN3"/>
    <property type="match status" value="1"/>
</dbReference>
<feature type="region of interest" description="Disordered" evidence="2">
    <location>
        <begin position="1047"/>
        <end position="1100"/>
    </location>
</feature>
<dbReference type="CDD" id="cd00063">
    <property type="entry name" value="FN3"/>
    <property type="match status" value="1"/>
</dbReference>
<dbReference type="InterPro" id="IPR013783">
    <property type="entry name" value="Ig-like_fold"/>
</dbReference>
<protein>
    <submittedName>
        <fullName evidence="5">ATP-dependent Clp protease ATP-binding subunit clpA-like</fullName>
    </submittedName>
</protein>
<gene>
    <name evidence="5" type="primary">clpC</name>
    <name evidence="5" type="ORF">AK812_SmicGene19056</name>
</gene>
<dbReference type="GO" id="GO:0005524">
    <property type="term" value="F:ATP binding"/>
    <property type="evidence" value="ECO:0007669"/>
    <property type="project" value="UniProtKB-KW"/>
</dbReference>
<dbReference type="InterPro" id="IPR036628">
    <property type="entry name" value="Clp_N_dom_sf"/>
</dbReference>
<evidence type="ECO:0000256" key="1">
    <source>
        <dbReference type="PROSITE-ProRule" id="PRU01251"/>
    </source>
</evidence>
<dbReference type="Pfam" id="PF02861">
    <property type="entry name" value="Clp_N"/>
    <property type="match status" value="1"/>
</dbReference>
<dbReference type="SMART" id="SM00060">
    <property type="entry name" value="FN3"/>
    <property type="match status" value="1"/>
</dbReference>
<dbReference type="PANTHER" id="PTHR47016">
    <property type="entry name" value="ATP-DEPENDENT CLP PROTEASE ATP-BINDING SUBUNIT CLPT1, CHLOROPLASTIC"/>
    <property type="match status" value="1"/>
</dbReference>
<dbReference type="SUPFAM" id="SSF81923">
    <property type="entry name" value="Double Clp-N motif"/>
    <property type="match status" value="1"/>
</dbReference>
<feature type="compositionally biased region" description="Basic and acidic residues" evidence="2">
    <location>
        <begin position="1157"/>
        <end position="1187"/>
    </location>
</feature>
<dbReference type="InterPro" id="IPR044217">
    <property type="entry name" value="CLPT1/2"/>
</dbReference>
<evidence type="ECO:0000256" key="2">
    <source>
        <dbReference type="SAM" id="MobiDB-lite"/>
    </source>
</evidence>
<dbReference type="EMBL" id="LSRX01000395">
    <property type="protein sequence ID" value="OLP98477.1"/>
    <property type="molecule type" value="Genomic_DNA"/>
</dbReference>
<evidence type="ECO:0000259" key="4">
    <source>
        <dbReference type="PROSITE" id="PS51903"/>
    </source>
</evidence>
<evidence type="ECO:0000259" key="3">
    <source>
        <dbReference type="PROSITE" id="PS50853"/>
    </source>
</evidence>
<feature type="region of interest" description="Disordered" evidence="2">
    <location>
        <begin position="965"/>
        <end position="986"/>
    </location>
</feature>
<reference evidence="5 6" key="1">
    <citation type="submission" date="2016-02" db="EMBL/GenBank/DDBJ databases">
        <title>Genome analysis of coral dinoflagellate symbionts highlights evolutionary adaptations to a symbiotic lifestyle.</title>
        <authorList>
            <person name="Aranda M."/>
            <person name="Li Y."/>
            <person name="Liew Y.J."/>
            <person name="Baumgarten S."/>
            <person name="Simakov O."/>
            <person name="Wilson M."/>
            <person name="Piel J."/>
            <person name="Ashoor H."/>
            <person name="Bougouffa S."/>
            <person name="Bajic V.B."/>
            <person name="Ryu T."/>
            <person name="Ravasi T."/>
            <person name="Bayer T."/>
            <person name="Micklem G."/>
            <person name="Kim H."/>
            <person name="Bhak J."/>
            <person name="Lajeunesse T.C."/>
            <person name="Voolstra C.R."/>
        </authorList>
    </citation>
    <scope>NUCLEOTIDE SEQUENCE [LARGE SCALE GENOMIC DNA]</scope>
    <source>
        <strain evidence="5 6">CCMP2467</strain>
    </source>
</reference>
<dbReference type="GO" id="GO:0006508">
    <property type="term" value="P:proteolysis"/>
    <property type="evidence" value="ECO:0007669"/>
    <property type="project" value="UniProtKB-KW"/>
</dbReference>
<dbReference type="Proteomes" id="UP000186817">
    <property type="component" value="Unassembled WGS sequence"/>
</dbReference>
<proteinExistence type="predicted"/>
<dbReference type="Pfam" id="PF00041">
    <property type="entry name" value="fn3"/>
    <property type="match status" value="1"/>
</dbReference>
<comment type="caution">
    <text evidence="5">The sequence shown here is derived from an EMBL/GenBank/DDBJ whole genome shotgun (WGS) entry which is preliminary data.</text>
</comment>
<keyword evidence="5" id="KW-0645">Protease</keyword>
<keyword evidence="5" id="KW-0378">Hydrolase</keyword>
<sequence>MGCPGQGNREELWTWDLCTHATEADIPHVVYMLEDTMQSKNALSFGKFQFEIGARTNGRHILRFDFLVLDEQSKVVQEFSTDVPIEESTRLRKEKDKTVQGNFEGLLPGELYSMKARVINAVGPSQWSPDAALVRMPADVPNEPGPLSSELTSLEFIEVKWKPPIENGAEIEKYELRLALRPDAIEEEWILIDPDDLKANTKVQGSDLKRLTHKDQGSYAFRVHGLRDGTTYFFTHRACNRVGCSAWSEVTKFSTKNSKPAQLTDLWEESESGEAVMLAQAESRKLGHDYVGTEMLVVGILAEGNEKGCRALEAVGISLQEARGKLHDMVGTGTGGKNVEIPLTQDATKVLEEALQVAKMEDCAMVSSEHVLKALMAQDESLGTKLIGMNAVVVETGTHAPGCSFLGLSRPQFSPISCSAASAHRIGALIAAALVGPMSGIYATQAMESRQGAIDAPPGSAAETVVDRLAAQAVLSFRERHGLIADSDFAYAFSSWEEAAQNSGHAVADAWAEVSQDLEDDAILGLVDRAVAAGQAERASVPAPERISHLVRKPVAERAGRSRRRDLPALSGAADGELCEFLVDSGARQPDNLQGERRKEWVSFLKVLAAKKVAAAEPATVTRALRTLRELSQWQVLRGRSGGLGDVDSIDLFAFLRDGTQAPARALSGLRWFVKLAGLGWDLSDLQPAPKLGREGPSQAAVAEPGMVEELEHRIVQLYEASDPRWSCLLANWLIMAGCLRHQHLERSYPVSITQSTAHFWCSKGKQSHSRAGFRWAAPAHFTEGFPWAEAWLESYGSLPASQRQRCGICFDSAGHPWQFRQVTLLAQEVFSGLEPPVSTYSWRRVAPSVGTLMGLDDTSLLALGDWTDKSKVQSSKASMPIHYSGTRYSLSVRVKHLTLAATARCLALDSWAEAQVQATDPSLQAEVAEKIRLDGTTIWRPPAGTPGPPAKLTFKTTALKLRRQSRESQLVPGGTRSKPAEPKMPAQVNGRVCSAFLRNGMRLCPAFQSASCRADQCALAHQCATVLRSGRVCGGRHPARECHDRRRIAPGDVPPAVSVPTGVAEEPVRPPLPRKPQLPVTEPRVAPAARPKAAGPRASTGLVEVEVEALVAAEPVAMRPKPKRRPRVSGDLPVQAGAPVRLTPRAASLDVVPAQPERRVRASSWRDRQPRDEPASSSQEWRDKPASSRAPVEPLRRGKKRGHEDDEARFDELARTAPKKGDRQALQIPTEVWRSRAGGRLFLGALPTEANKDKFPPVALQITAMAQHPWSRGGVVLPGALHRQWQITVWKPP</sequence>
<dbReference type="InterPro" id="IPR036116">
    <property type="entry name" value="FN3_sf"/>
</dbReference>
<keyword evidence="1" id="KW-0677">Repeat</keyword>
<dbReference type="InterPro" id="IPR004176">
    <property type="entry name" value="Clp_R_N"/>
</dbReference>